<evidence type="ECO:0000313" key="2">
    <source>
        <dbReference type="EMBL" id="ACU71933.1"/>
    </source>
</evidence>
<dbReference type="AlphaFoldDB" id="C7Q4G4"/>
<dbReference type="STRING" id="479433.Caci_3024"/>
<organism evidence="2 3">
    <name type="scientific">Catenulispora acidiphila (strain DSM 44928 / JCM 14897 / NBRC 102108 / NRRL B-24433 / ID139908)</name>
    <dbReference type="NCBI Taxonomy" id="479433"/>
    <lineage>
        <taxon>Bacteria</taxon>
        <taxon>Bacillati</taxon>
        <taxon>Actinomycetota</taxon>
        <taxon>Actinomycetes</taxon>
        <taxon>Catenulisporales</taxon>
        <taxon>Catenulisporaceae</taxon>
        <taxon>Catenulispora</taxon>
    </lineage>
</organism>
<dbReference type="InParanoid" id="C7Q4G4"/>
<gene>
    <name evidence="2" type="ordered locus">Caci_3024</name>
</gene>
<name>C7Q4G4_CATAD</name>
<dbReference type="Proteomes" id="UP000000851">
    <property type="component" value="Chromosome"/>
</dbReference>
<protein>
    <recommendedName>
        <fullName evidence="1">DNA-binding phage zinc finger domain-containing protein</fullName>
    </recommendedName>
</protein>
<dbReference type="Pfam" id="PF24623">
    <property type="entry name" value="Phage_zn_bind_8"/>
    <property type="match status" value="1"/>
</dbReference>
<dbReference type="KEGG" id="cai:Caci_3024"/>
<dbReference type="InterPro" id="IPR056911">
    <property type="entry name" value="Phage_Znf_bind_put"/>
</dbReference>
<dbReference type="HOGENOM" id="CLU_1109841_0_0_11"/>
<dbReference type="RefSeq" id="WP_012787226.1">
    <property type="nucleotide sequence ID" value="NC_013131.1"/>
</dbReference>
<proteinExistence type="predicted"/>
<dbReference type="OrthoDB" id="4764618at2"/>
<reference evidence="2 3" key="1">
    <citation type="journal article" date="2009" name="Stand. Genomic Sci.">
        <title>Complete genome sequence of Catenulispora acidiphila type strain (ID 139908).</title>
        <authorList>
            <person name="Copeland A."/>
            <person name="Lapidus A."/>
            <person name="Glavina Del Rio T."/>
            <person name="Nolan M."/>
            <person name="Lucas S."/>
            <person name="Chen F."/>
            <person name="Tice H."/>
            <person name="Cheng J.F."/>
            <person name="Bruce D."/>
            <person name="Goodwin L."/>
            <person name="Pitluck S."/>
            <person name="Mikhailova N."/>
            <person name="Pati A."/>
            <person name="Ivanova N."/>
            <person name="Mavromatis K."/>
            <person name="Chen A."/>
            <person name="Palaniappan K."/>
            <person name="Chain P."/>
            <person name="Land M."/>
            <person name="Hauser L."/>
            <person name="Chang Y.J."/>
            <person name="Jeffries C.D."/>
            <person name="Chertkov O."/>
            <person name="Brettin T."/>
            <person name="Detter J.C."/>
            <person name="Han C."/>
            <person name="Ali Z."/>
            <person name="Tindall B.J."/>
            <person name="Goker M."/>
            <person name="Bristow J."/>
            <person name="Eisen J.A."/>
            <person name="Markowitz V."/>
            <person name="Hugenholtz P."/>
            <person name="Kyrpides N.C."/>
            <person name="Klenk H.P."/>
        </authorList>
    </citation>
    <scope>NUCLEOTIDE SEQUENCE [LARGE SCALE GENOMIC DNA]</scope>
    <source>
        <strain evidence="3">DSM 44928 / JCM 14897 / NBRC 102108 / NRRL B-24433 / ID139908</strain>
    </source>
</reference>
<keyword evidence="3" id="KW-1185">Reference proteome</keyword>
<evidence type="ECO:0000313" key="3">
    <source>
        <dbReference type="Proteomes" id="UP000000851"/>
    </source>
</evidence>
<accession>C7Q4G4</accession>
<feature type="domain" description="DNA-binding phage zinc finger" evidence="1">
    <location>
        <begin position="163"/>
        <end position="205"/>
    </location>
</feature>
<dbReference type="EMBL" id="CP001700">
    <property type="protein sequence ID" value="ACU71933.1"/>
    <property type="molecule type" value="Genomic_DNA"/>
</dbReference>
<evidence type="ECO:0000259" key="1">
    <source>
        <dbReference type="Pfam" id="PF24623"/>
    </source>
</evidence>
<sequence length="250" mass="27405">MNPNEFITDDETNRLLQEAARRDQRSIGANDIAAWYTDLNVAQVGYDDALAAVSRYYSIHWPKQPPAQRFRLTAPVLIELVGEIRERRHQAANYVYEPVPGETGYQSAARLRAELRAVGDGQPTQNAVRELSSRQKPELEAVLSGIADIRALPDEIRDVLADRRIGVRSIRCPQCNAAPGVRCVTGGGRVMSSPHPSRAETWAVAVAQCPECRAEPESGCHAVGQPYAHGVHPGRLTAARRLIEPVSEGA</sequence>
<dbReference type="eggNOG" id="ENOG5032PKG">
    <property type="taxonomic scope" value="Bacteria"/>
</dbReference>